<feature type="transmembrane region" description="Helical" evidence="2">
    <location>
        <begin position="209"/>
        <end position="228"/>
    </location>
</feature>
<feature type="transmembrane region" description="Helical" evidence="2">
    <location>
        <begin position="127"/>
        <end position="145"/>
    </location>
</feature>
<feature type="transmembrane region" description="Helical" evidence="2">
    <location>
        <begin position="64"/>
        <end position="85"/>
    </location>
</feature>
<evidence type="ECO:0000313" key="5">
    <source>
        <dbReference type="Proteomes" id="UP000664167"/>
    </source>
</evidence>
<keyword evidence="5" id="KW-1185">Reference proteome</keyword>
<comment type="caution">
    <text evidence="4">The sequence shown here is derived from an EMBL/GenBank/DDBJ whole genome shotgun (WGS) entry which is preliminary data.</text>
</comment>
<keyword evidence="4" id="KW-0012">Acyltransferase</keyword>
<gene>
    <name evidence="4" type="ORF">J0695_22030</name>
</gene>
<keyword evidence="2" id="KW-0812">Transmembrane</keyword>
<dbReference type="Pfam" id="PF01757">
    <property type="entry name" value="Acyl_transf_3"/>
    <property type="match status" value="1"/>
</dbReference>
<keyword evidence="4" id="KW-0808">Transferase</keyword>
<feature type="transmembrane region" description="Helical" evidence="2">
    <location>
        <begin position="181"/>
        <end position="197"/>
    </location>
</feature>
<proteinExistence type="predicted"/>
<evidence type="ECO:0000256" key="1">
    <source>
        <dbReference type="SAM" id="MobiDB-lite"/>
    </source>
</evidence>
<protein>
    <submittedName>
        <fullName evidence="4">Acyltransferase family protein</fullName>
    </submittedName>
</protein>
<dbReference type="PANTHER" id="PTHR37312">
    <property type="entry name" value="MEMBRANE-BOUND ACYLTRANSFERASE YKRP-RELATED"/>
    <property type="match status" value="1"/>
</dbReference>
<feature type="transmembrane region" description="Helical" evidence="2">
    <location>
        <begin position="248"/>
        <end position="274"/>
    </location>
</feature>
<dbReference type="EMBL" id="JAFLRJ010000208">
    <property type="protein sequence ID" value="MBO0514451.1"/>
    <property type="molecule type" value="Genomic_DNA"/>
</dbReference>
<sequence>MVHAPPGYQRAPLPPAKKPELDAPKTPSPRRDAYFDNAKYLAIVLVAMAHSWEPIMDGSRATHALYMVVYTFHMPAFIIVSGYFSRSFDMRPDRLKRLITGVAVPYVVFETTYSLYERWMNNPHFEISLLDPFFLTWFLAALFIWRLTTPLWKLVRHPVPVALAMCLLASIAPSIGPDFDLMRILQFLPFFVLGLNLRPEHFAMVQRRAVRVASVPVFAGALVFAYWASPRMSLRWFYRSFAVQDLAVSWWVGMLTTLALFGCSLVLTVCFLAWVPRRRTWFTVLGAGTICGYLLHGLLIKTIDYTGWFDTYHWLSEPLGEVVVTLAIIVAVTAFCTPSVRRVMRCVTEPEMKWAFRRAASSDRVA</sequence>
<evidence type="ECO:0000256" key="2">
    <source>
        <dbReference type="SAM" id="Phobius"/>
    </source>
</evidence>
<feature type="region of interest" description="Disordered" evidence="1">
    <location>
        <begin position="1"/>
        <end position="30"/>
    </location>
</feature>
<feature type="transmembrane region" description="Helical" evidence="2">
    <location>
        <begin position="97"/>
        <end position="115"/>
    </location>
</feature>
<feature type="transmembrane region" description="Helical" evidence="2">
    <location>
        <begin position="319"/>
        <end position="337"/>
    </location>
</feature>
<dbReference type="InterPro" id="IPR002656">
    <property type="entry name" value="Acyl_transf_3_dom"/>
</dbReference>
<feature type="transmembrane region" description="Helical" evidence="2">
    <location>
        <begin position="157"/>
        <end position="175"/>
    </location>
</feature>
<dbReference type="GO" id="GO:0016747">
    <property type="term" value="F:acyltransferase activity, transferring groups other than amino-acyl groups"/>
    <property type="evidence" value="ECO:0007669"/>
    <property type="project" value="InterPro"/>
</dbReference>
<dbReference type="AlphaFoldDB" id="A0A939F9Y8"/>
<organism evidence="4 5">
    <name type="scientific">Streptomyces beijiangensis</name>
    <dbReference type="NCBI Taxonomy" id="163361"/>
    <lineage>
        <taxon>Bacteria</taxon>
        <taxon>Bacillati</taxon>
        <taxon>Actinomycetota</taxon>
        <taxon>Actinomycetes</taxon>
        <taxon>Kitasatosporales</taxon>
        <taxon>Streptomycetaceae</taxon>
        <taxon>Streptomyces</taxon>
    </lineage>
</organism>
<dbReference type="PANTHER" id="PTHR37312:SF1">
    <property type="entry name" value="MEMBRANE-BOUND ACYLTRANSFERASE YKRP-RELATED"/>
    <property type="match status" value="1"/>
</dbReference>
<keyword evidence="2" id="KW-1133">Transmembrane helix</keyword>
<keyword evidence="2" id="KW-0472">Membrane</keyword>
<feature type="domain" description="Acyltransferase 3" evidence="3">
    <location>
        <begin position="33"/>
        <end position="336"/>
    </location>
</feature>
<dbReference type="Proteomes" id="UP000664167">
    <property type="component" value="Unassembled WGS sequence"/>
</dbReference>
<dbReference type="RefSeq" id="WP_206963851.1">
    <property type="nucleotide sequence ID" value="NZ_BAAAJJ010000002.1"/>
</dbReference>
<feature type="compositionally biased region" description="Basic and acidic residues" evidence="1">
    <location>
        <begin position="17"/>
        <end position="30"/>
    </location>
</feature>
<evidence type="ECO:0000313" key="4">
    <source>
        <dbReference type="EMBL" id="MBO0514451.1"/>
    </source>
</evidence>
<evidence type="ECO:0000259" key="3">
    <source>
        <dbReference type="Pfam" id="PF01757"/>
    </source>
</evidence>
<name>A0A939F9Y8_9ACTN</name>
<accession>A0A939F9Y8</accession>
<dbReference type="InterPro" id="IPR052734">
    <property type="entry name" value="Nod_factor_acetyltransferase"/>
</dbReference>
<reference evidence="4" key="1">
    <citation type="submission" date="2021-03" db="EMBL/GenBank/DDBJ databases">
        <title>Streptomyces poriferae sp. nov., a novel marine sponge-derived Actinobacteria species with anti-MRSA activity.</title>
        <authorList>
            <person name="Sandoval-Powers M."/>
            <person name="Kralova S."/>
            <person name="Nguyen G.-S."/>
            <person name="Fawwal D."/>
            <person name="Degnes K."/>
            <person name="Klinkenberg G."/>
            <person name="Sletta H."/>
            <person name="Wentzel A."/>
            <person name="Liles M.R."/>
        </authorList>
    </citation>
    <scope>NUCLEOTIDE SEQUENCE</scope>
    <source>
        <strain evidence="4">DSM 41794</strain>
    </source>
</reference>
<feature type="transmembrane region" description="Helical" evidence="2">
    <location>
        <begin position="281"/>
        <end position="299"/>
    </location>
</feature>